<proteinExistence type="predicted"/>
<feature type="chain" id="PRO_5046271460" evidence="1">
    <location>
        <begin position="25"/>
        <end position="161"/>
    </location>
</feature>
<keyword evidence="1" id="KW-0732">Signal</keyword>
<reference evidence="2" key="1">
    <citation type="submission" date="2022-12" db="EMBL/GenBank/DDBJ databases">
        <title>Bacterial isolates from different developmental stages of Nematostella vectensis.</title>
        <authorList>
            <person name="Fraune S."/>
        </authorList>
    </citation>
    <scope>NUCLEOTIDE SEQUENCE</scope>
    <source>
        <strain evidence="2">G21630-S1</strain>
    </source>
</reference>
<gene>
    <name evidence="2" type="ORF">O4H49_19435</name>
</gene>
<evidence type="ECO:0000313" key="2">
    <source>
        <dbReference type="EMBL" id="MCZ4282965.1"/>
    </source>
</evidence>
<sequence>MKKKYYWRAAIGLGLALITGGISAASAGALTNVRDVKLNVSGLNYYSEQCGLSREVFERALFGAFNEGELRLTRSSAYWLHTKVTTIIFDKVNCVSNVEVVLYANTRYFNPATASEMIGRVEVWNNGGLYSSEAETHQVQVNNALHKMGTSLRDAWAKDQQ</sequence>
<dbReference type="EMBL" id="JAPWGY010000013">
    <property type="protein sequence ID" value="MCZ4282965.1"/>
    <property type="molecule type" value="Genomic_DNA"/>
</dbReference>
<name>A0ABT4LPA3_9PROT</name>
<feature type="signal peptide" evidence="1">
    <location>
        <begin position="1"/>
        <end position="24"/>
    </location>
</feature>
<dbReference type="Proteomes" id="UP001069802">
    <property type="component" value="Unassembled WGS sequence"/>
</dbReference>
<evidence type="ECO:0000256" key="1">
    <source>
        <dbReference type="SAM" id="SignalP"/>
    </source>
</evidence>
<comment type="caution">
    <text evidence="2">The sequence shown here is derived from an EMBL/GenBank/DDBJ whole genome shotgun (WGS) entry which is preliminary data.</text>
</comment>
<evidence type="ECO:0000313" key="3">
    <source>
        <dbReference type="Proteomes" id="UP001069802"/>
    </source>
</evidence>
<keyword evidence="3" id="KW-1185">Reference proteome</keyword>
<organism evidence="2 3">
    <name type="scientific">Kiloniella laminariae</name>
    <dbReference type="NCBI Taxonomy" id="454162"/>
    <lineage>
        <taxon>Bacteria</taxon>
        <taxon>Pseudomonadati</taxon>
        <taxon>Pseudomonadota</taxon>
        <taxon>Alphaproteobacteria</taxon>
        <taxon>Rhodospirillales</taxon>
        <taxon>Kiloniellaceae</taxon>
        <taxon>Kiloniella</taxon>
    </lineage>
</organism>
<dbReference type="RefSeq" id="WP_269425107.1">
    <property type="nucleotide sequence ID" value="NZ_JAPWGY010000013.1"/>
</dbReference>
<protein>
    <submittedName>
        <fullName evidence="2">Uncharacterized protein</fullName>
    </submittedName>
</protein>
<accession>A0ABT4LPA3</accession>